<accession>A0A645BD60</accession>
<dbReference type="EMBL" id="VSSQ01019404">
    <property type="protein sequence ID" value="MPM63419.1"/>
    <property type="molecule type" value="Genomic_DNA"/>
</dbReference>
<comment type="caution">
    <text evidence="1">The sequence shown here is derived from an EMBL/GenBank/DDBJ whole genome shotgun (WGS) entry which is preliminary data.</text>
</comment>
<reference evidence="1" key="1">
    <citation type="submission" date="2019-08" db="EMBL/GenBank/DDBJ databases">
        <authorList>
            <person name="Kucharzyk K."/>
            <person name="Murdoch R.W."/>
            <person name="Higgins S."/>
            <person name="Loffler F."/>
        </authorList>
    </citation>
    <scope>NUCLEOTIDE SEQUENCE</scope>
</reference>
<gene>
    <name evidence="1" type="ORF">SDC9_110299</name>
</gene>
<evidence type="ECO:0000313" key="1">
    <source>
        <dbReference type="EMBL" id="MPM63419.1"/>
    </source>
</evidence>
<protein>
    <submittedName>
        <fullName evidence="1">Uncharacterized protein</fullName>
    </submittedName>
</protein>
<dbReference type="AlphaFoldDB" id="A0A645BD60"/>
<name>A0A645BD60_9ZZZZ</name>
<proteinExistence type="predicted"/>
<organism evidence="1">
    <name type="scientific">bioreactor metagenome</name>
    <dbReference type="NCBI Taxonomy" id="1076179"/>
    <lineage>
        <taxon>unclassified sequences</taxon>
        <taxon>metagenomes</taxon>
        <taxon>ecological metagenomes</taxon>
    </lineage>
</organism>
<sequence length="208" mass="22842">MPIRRLQDKTAARVSDRQVPGKLLQHRYAELHEPVQLHHLQRVIHAANQPPHAVVSHNTPLGIDQHQFCTGGDLLSCKRGIERSQQDIRPDHTTATCRLDGNGGADLTVGEEHIWRGDDTARRAKGSTKPGPLARVVGCGIVGALIAAQHHQPGIQMHEPAATSTRVMIDALNQIATSRWCIEQGSLVRRALQTADEKEVAVRKAHID</sequence>